<feature type="domain" description="Bacterial type II secretion system protein E" evidence="2">
    <location>
        <begin position="83"/>
        <end position="363"/>
    </location>
</feature>
<reference evidence="3" key="1">
    <citation type="submission" date="2022-11" db="EMBL/GenBank/DDBJ databases">
        <title>Alteromonas sp. nov., isolated from sea water of the Qingdao.</title>
        <authorList>
            <person name="Wang Q."/>
        </authorList>
    </citation>
    <scope>NUCLEOTIDE SEQUENCE</scope>
    <source>
        <strain evidence="3">ASW11-7</strain>
    </source>
</reference>
<gene>
    <name evidence="3" type="ORF">OPS25_12665</name>
</gene>
<evidence type="ECO:0000313" key="3">
    <source>
        <dbReference type="EMBL" id="MCW8109354.1"/>
    </source>
</evidence>
<dbReference type="PANTHER" id="PTHR30486">
    <property type="entry name" value="TWITCHING MOTILITY PROTEIN PILT"/>
    <property type="match status" value="1"/>
</dbReference>
<name>A0ABT3P9G6_9ALTE</name>
<dbReference type="PANTHER" id="PTHR30486:SF15">
    <property type="entry name" value="TYPE II_IV SECRETION SYSTEM ATPASE"/>
    <property type="match status" value="1"/>
</dbReference>
<dbReference type="InterPro" id="IPR050921">
    <property type="entry name" value="T4SS_GSP_E_ATPase"/>
</dbReference>
<organism evidence="3 4">
    <name type="scientific">Alteromonas aquimaris</name>
    <dbReference type="NCBI Taxonomy" id="2998417"/>
    <lineage>
        <taxon>Bacteria</taxon>
        <taxon>Pseudomonadati</taxon>
        <taxon>Pseudomonadota</taxon>
        <taxon>Gammaproteobacteria</taxon>
        <taxon>Alteromonadales</taxon>
        <taxon>Alteromonadaceae</taxon>
        <taxon>Alteromonas/Salinimonas group</taxon>
        <taxon>Alteromonas</taxon>
    </lineage>
</organism>
<sequence>MLDDAHFEDPYQLLTSEDVDTKQEIFNKVLDLLDPSVLETIEDDIARQQIMECCRRLLEEYPRPINLPTRQIIVKLVLDEILGLGPLEVLMADPTIADILVNNYDNIYVERRGKLERAAVRFYDNKHLMSIIDRIVSRIGRRVDESSPMVDARLADGSRVNAIIPPLALDGPSISIRRFTVEKLDVAQLIEYGSMTEDMDTLIKAAVRGKLNVLISGGTGSGKTTLLNILSGYIPSDERIITIEDSAELQLQQPHTVRLETRPANIEGRGEVTQRDLVKNSLRMRPDRIVIGEVRGAEAIDMLAAMNTGHEGSLATLHANSPRDALGRLENMICMGGFDMPLRNIRAQIASAIDLVVQTQRLEDGSRRLISIQEVTGMEGETITMSEIFLFDRQGLDEHHKVRGQFRATGVVPLFQRKLVAKGLEVPHRIYGVDASETF</sequence>
<accession>A0ABT3P9G6</accession>
<dbReference type="Proteomes" id="UP001142810">
    <property type="component" value="Unassembled WGS sequence"/>
</dbReference>
<dbReference type="EMBL" id="JAPFRD010000011">
    <property type="protein sequence ID" value="MCW8109354.1"/>
    <property type="molecule type" value="Genomic_DNA"/>
</dbReference>
<keyword evidence="4" id="KW-1185">Reference proteome</keyword>
<comment type="caution">
    <text evidence="3">The sequence shown here is derived from an EMBL/GenBank/DDBJ whole genome shotgun (WGS) entry which is preliminary data.</text>
</comment>
<protein>
    <submittedName>
        <fullName evidence="3">CpaF family protein</fullName>
    </submittedName>
</protein>
<dbReference type="Pfam" id="PF00437">
    <property type="entry name" value="T2SSE"/>
    <property type="match status" value="1"/>
</dbReference>
<dbReference type="SUPFAM" id="SSF52540">
    <property type="entry name" value="P-loop containing nucleoside triphosphate hydrolases"/>
    <property type="match status" value="1"/>
</dbReference>
<evidence type="ECO:0000256" key="1">
    <source>
        <dbReference type="ARBA" id="ARBA00006611"/>
    </source>
</evidence>
<proteinExistence type="inferred from homology"/>
<dbReference type="InterPro" id="IPR001482">
    <property type="entry name" value="T2SS/T4SS_dom"/>
</dbReference>
<dbReference type="Gene3D" id="3.30.450.380">
    <property type="match status" value="1"/>
</dbReference>
<evidence type="ECO:0000259" key="2">
    <source>
        <dbReference type="Pfam" id="PF00437"/>
    </source>
</evidence>
<dbReference type="RefSeq" id="WP_265618108.1">
    <property type="nucleotide sequence ID" value="NZ_JAPFRD010000011.1"/>
</dbReference>
<dbReference type="CDD" id="cd01130">
    <property type="entry name" value="VirB11-like_ATPase"/>
    <property type="match status" value="1"/>
</dbReference>
<comment type="similarity">
    <text evidence="1">Belongs to the GSP E family.</text>
</comment>
<dbReference type="Gene3D" id="3.40.50.300">
    <property type="entry name" value="P-loop containing nucleotide triphosphate hydrolases"/>
    <property type="match status" value="1"/>
</dbReference>
<dbReference type="InterPro" id="IPR027417">
    <property type="entry name" value="P-loop_NTPase"/>
</dbReference>
<evidence type="ECO:0000313" key="4">
    <source>
        <dbReference type="Proteomes" id="UP001142810"/>
    </source>
</evidence>